<comment type="subcellular location">
    <subcellularLocation>
        <location evidence="3">Cytoplasm</location>
    </subcellularLocation>
</comment>
<evidence type="ECO:0000313" key="7">
    <source>
        <dbReference type="EMBL" id="TRW14640.1"/>
    </source>
</evidence>
<comment type="similarity">
    <text evidence="3">Belongs to the RimP family.</text>
</comment>
<gene>
    <name evidence="3" type="primary">rimP</name>
    <name evidence="7" type="ORF">FMM06_13200</name>
</gene>
<protein>
    <recommendedName>
        <fullName evidence="3">Ribosome maturation factor RimP</fullName>
    </recommendedName>
</protein>
<dbReference type="GO" id="GO:0000028">
    <property type="term" value="P:ribosomal small subunit assembly"/>
    <property type="evidence" value="ECO:0007669"/>
    <property type="project" value="TreeGrafter"/>
</dbReference>
<dbReference type="PANTHER" id="PTHR33867">
    <property type="entry name" value="RIBOSOME MATURATION FACTOR RIMP"/>
    <property type="match status" value="1"/>
</dbReference>
<dbReference type="InterPro" id="IPR028989">
    <property type="entry name" value="RimP_N"/>
</dbReference>
<keyword evidence="1 3" id="KW-0963">Cytoplasm</keyword>
<feature type="domain" description="Ribosome maturation factor RimP C-terminal" evidence="6">
    <location>
        <begin position="87"/>
        <end position="153"/>
    </location>
</feature>
<dbReference type="Pfam" id="PF02576">
    <property type="entry name" value="RimP_N"/>
    <property type="match status" value="1"/>
</dbReference>
<dbReference type="InterPro" id="IPR036847">
    <property type="entry name" value="RimP_C_sf"/>
</dbReference>
<dbReference type="InterPro" id="IPR035956">
    <property type="entry name" value="RimP_N_sf"/>
</dbReference>
<dbReference type="PANTHER" id="PTHR33867:SF1">
    <property type="entry name" value="RIBOSOME MATURATION FACTOR RIMP"/>
    <property type="match status" value="1"/>
</dbReference>
<evidence type="ECO:0000256" key="1">
    <source>
        <dbReference type="ARBA" id="ARBA00022490"/>
    </source>
</evidence>
<evidence type="ECO:0000256" key="2">
    <source>
        <dbReference type="ARBA" id="ARBA00022517"/>
    </source>
</evidence>
<evidence type="ECO:0000256" key="4">
    <source>
        <dbReference type="SAM" id="MobiDB-lite"/>
    </source>
</evidence>
<organism evidence="7 8">
    <name type="scientific">Glacieibacterium frigidum</name>
    <dbReference type="NCBI Taxonomy" id="2593303"/>
    <lineage>
        <taxon>Bacteria</taxon>
        <taxon>Pseudomonadati</taxon>
        <taxon>Pseudomonadota</taxon>
        <taxon>Alphaproteobacteria</taxon>
        <taxon>Sphingomonadales</taxon>
        <taxon>Sphingosinicellaceae</taxon>
        <taxon>Glacieibacterium</taxon>
    </lineage>
</organism>
<keyword evidence="2 3" id="KW-0690">Ribosome biogenesis</keyword>
<evidence type="ECO:0000313" key="8">
    <source>
        <dbReference type="Proteomes" id="UP000317894"/>
    </source>
</evidence>
<dbReference type="SUPFAM" id="SSF75420">
    <property type="entry name" value="YhbC-like, N-terminal domain"/>
    <property type="match status" value="1"/>
</dbReference>
<name>A0A552U8V8_9SPHN</name>
<reference evidence="7 8" key="1">
    <citation type="submission" date="2019-07" db="EMBL/GenBank/DDBJ databases">
        <title>Novel species isolated from glacier.</title>
        <authorList>
            <person name="Liu Q."/>
            <person name="Xin Y.-H."/>
        </authorList>
    </citation>
    <scope>NUCLEOTIDE SEQUENCE [LARGE SCALE GENOMIC DNA]</scope>
    <source>
        <strain evidence="7 8">LB1R16</strain>
    </source>
</reference>
<dbReference type="GO" id="GO:0006412">
    <property type="term" value="P:translation"/>
    <property type="evidence" value="ECO:0007669"/>
    <property type="project" value="TreeGrafter"/>
</dbReference>
<dbReference type="AlphaFoldDB" id="A0A552U8V8"/>
<dbReference type="GO" id="GO:0005829">
    <property type="term" value="C:cytosol"/>
    <property type="evidence" value="ECO:0007669"/>
    <property type="project" value="TreeGrafter"/>
</dbReference>
<dbReference type="InterPro" id="IPR028998">
    <property type="entry name" value="RimP_C"/>
</dbReference>
<dbReference type="HAMAP" id="MF_01077">
    <property type="entry name" value="RimP"/>
    <property type="match status" value="1"/>
</dbReference>
<sequence>MADIAVLTALIEPVVRDHGCELVRVQLNGSKAAPTLQVMAEDPATGQLGIDVCASISRALSDLFDEVDPIESEYQLEVSSPGIDRPLTRPADWTRWATHDVRVRLAAPVDGKKNIHGVITGLADSGDAAIIAVPGQGSVTVPLAAMQGAKLVLTNRLINATRPAGMAGFDGEPDMGQFDDIIEDAGEPANDNSDED</sequence>
<evidence type="ECO:0000259" key="5">
    <source>
        <dbReference type="Pfam" id="PF02576"/>
    </source>
</evidence>
<proteinExistence type="inferred from homology"/>
<keyword evidence="8" id="KW-1185">Reference proteome</keyword>
<dbReference type="Pfam" id="PF17384">
    <property type="entry name" value="DUF150_C"/>
    <property type="match status" value="1"/>
</dbReference>
<dbReference type="RefSeq" id="WP_144237846.1">
    <property type="nucleotide sequence ID" value="NZ_VJWA01000002.1"/>
</dbReference>
<dbReference type="EMBL" id="VJWA01000002">
    <property type="protein sequence ID" value="TRW14640.1"/>
    <property type="molecule type" value="Genomic_DNA"/>
</dbReference>
<comment type="function">
    <text evidence="3">Required for maturation of 30S ribosomal subunits.</text>
</comment>
<evidence type="ECO:0000259" key="6">
    <source>
        <dbReference type="Pfam" id="PF17384"/>
    </source>
</evidence>
<accession>A0A552U8V8</accession>
<dbReference type="Proteomes" id="UP000317894">
    <property type="component" value="Unassembled WGS sequence"/>
</dbReference>
<feature type="region of interest" description="Disordered" evidence="4">
    <location>
        <begin position="174"/>
        <end position="196"/>
    </location>
</feature>
<dbReference type="Gene3D" id="3.30.300.70">
    <property type="entry name" value="RimP-like superfamily, N-terminal"/>
    <property type="match status" value="1"/>
</dbReference>
<feature type="domain" description="Ribosome maturation factor RimP N-terminal" evidence="5">
    <location>
        <begin position="10"/>
        <end position="84"/>
    </location>
</feature>
<evidence type="ECO:0000256" key="3">
    <source>
        <dbReference type="HAMAP-Rule" id="MF_01077"/>
    </source>
</evidence>
<dbReference type="InterPro" id="IPR003728">
    <property type="entry name" value="Ribosome_maturation_RimP"/>
</dbReference>
<dbReference type="SUPFAM" id="SSF74942">
    <property type="entry name" value="YhbC-like, C-terminal domain"/>
    <property type="match status" value="1"/>
</dbReference>
<dbReference type="CDD" id="cd01734">
    <property type="entry name" value="YlxS_C"/>
    <property type="match status" value="1"/>
</dbReference>
<feature type="compositionally biased region" description="Acidic residues" evidence="4">
    <location>
        <begin position="180"/>
        <end position="196"/>
    </location>
</feature>
<dbReference type="OrthoDB" id="9805006at2"/>
<comment type="caution">
    <text evidence="7">The sequence shown here is derived from an EMBL/GenBank/DDBJ whole genome shotgun (WGS) entry which is preliminary data.</text>
</comment>